<dbReference type="PANTHER" id="PTHR34002:SF11">
    <property type="entry name" value="CONCANAVALIN A-LIKE LECTIN_GLUCANASE"/>
    <property type="match status" value="1"/>
</dbReference>
<keyword evidence="2" id="KW-0326">Glycosidase</keyword>
<dbReference type="EMBL" id="JBFMKM010000003">
    <property type="protein sequence ID" value="KAL1311428.1"/>
    <property type="molecule type" value="Genomic_DNA"/>
</dbReference>
<proteinExistence type="inferred from homology"/>
<dbReference type="InterPro" id="IPR002594">
    <property type="entry name" value="GH12"/>
</dbReference>
<dbReference type="InterPro" id="IPR013320">
    <property type="entry name" value="ConA-like_dom_sf"/>
</dbReference>
<keyword evidence="2" id="KW-0378">Hydrolase</keyword>
<comment type="caution">
    <text evidence="3">The sequence shown here is derived from an EMBL/GenBank/DDBJ whole genome shotgun (WGS) entry which is preliminary data.</text>
</comment>
<dbReference type="Gene3D" id="2.60.120.180">
    <property type="match status" value="1"/>
</dbReference>
<dbReference type="Pfam" id="PF01670">
    <property type="entry name" value="Glyco_hydro_12"/>
    <property type="match status" value="1"/>
</dbReference>
<reference evidence="3 4" key="1">
    <citation type="submission" date="2024-07" db="EMBL/GenBank/DDBJ databases">
        <title>Draft sequence of the Neodothiora populina.</title>
        <authorList>
            <person name="Drown D.D."/>
            <person name="Schuette U.S."/>
            <person name="Buechlein A.B."/>
            <person name="Rusch D.R."/>
            <person name="Winton L.W."/>
            <person name="Adams G.A."/>
        </authorList>
    </citation>
    <scope>NUCLEOTIDE SEQUENCE [LARGE SCALE GENOMIC DNA]</scope>
    <source>
        <strain evidence="3 4">CPC 39397</strain>
    </source>
</reference>
<comment type="similarity">
    <text evidence="1 2">Belongs to the glycosyl hydrolase 12 (cellulase H) family.</text>
</comment>
<keyword evidence="4" id="KW-1185">Reference proteome</keyword>
<dbReference type="RefSeq" id="XP_069204277.1">
    <property type="nucleotide sequence ID" value="XM_069340798.1"/>
</dbReference>
<dbReference type="InterPro" id="IPR013319">
    <property type="entry name" value="GH11/12"/>
</dbReference>
<dbReference type="GeneID" id="95975292"/>
<dbReference type="PANTHER" id="PTHR34002">
    <property type="entry name" value="BLR1656 PROTEIN"/>
    <property type="match status" value="1"/>
</dbReference>
<gene>
    <name evidence="3" type="ORF">AAFC00_001589</name>
</gene>
<keyword evidence="2" id="KW-0119">Carbohydrate metabolism</keyword>
<sequence length="297" mass="31902">MLCEIYDGATTDSGIYLYGTNQWGNDGSGSQCITVELDDDKTDAASFNATWSWTNNSVWVHSFPNVQYESIQLPTQVNNVKSFNLNATWSVYPSGKRTDVTDEQALLAIGTKADIALDIFLDLDPDKASNASAAAYEIMVWGAVWGGVWPIGYYEPTDGAPSYTLGGSTFQLFVGQNQQGQKQTVYSWVPTVNLDHIEGDLSELLHVIVDSGNLTDTLYMGVVQFGTETVHATSNVTAEFKNIFMDLEVNSAKPTPSKTSSGSGSTATSSGFANAMMPTITSFAYPIAMGAAALLAL</sequence>
<protein>
    <submittedName>
        <fullName evidence="3">Uncharacterized protein</fullName>
    </submittedName>
</protein>
<dbReference type="SUPFAM" id="SSF49899">
    <property type="entry name" value="Concanavalin A-like lectins/glucanases"/>
    <property type="match status" value="1"/>
</dbReference>
<name>A0ABR3PQG4_9PEZI</name>
<organism evidence="3 4">
    <name type="scientific">Neodothiora populina</name>
    <dbReference type="NCBI Taxonomy" id="2781224"/>
    <lineage>
        <taxon>Eukaryota</taxon>
        <taxon>Fungi</taxon>
        <taxon>Dikarya</taxon>
        <taxon>Ascomycota</taxon>
        <taxon>Pezizomycotina</taxon>
        <taxon>Dothideomycetes</taxon>
        <taxon>Dothideomycetidae</taxon>
        <taxon>Dothideales</taxon>
        <taxon>Dothioraceae</taxon>
        <taxon>Neodothiora</taxon>
    </lineage>
</organism>
<evidence type="ECO:0000313" key="4">
    <source>
        <dbReference type="Proteomes" id="UP001562354"/>
    </source>
</evidence>
<evidence type="ECO:0000313" key="3">
    <source>
        <dbReference type="EMBL" id="KAL1311428.1"/>
    </source>
</evidence>
<evidence type="ECO:0000256" key="2">
    <source>
        <dbReference type="RuleBase" id="RU361163"/>
    </source>
</evidence>
<evidence type="ECO:0000256" key="1">
    <source>
        <dbReference type="ARBA" id="ARBA00005519"/>
    </source>
</evidence>
<keyword evidence="2" id="KW-0624">Polysaccharide degradation</keyword>
<accession>A0ABR3PQG4</accession>
<dbReference type="Proteomes" id="UP001562354">
    <property type="component" value="Unassembled WGS sequence"/>
</dbReference>